<reference evidence="6 7" key="1">
    <citation type="submission" date="2018-10" db="EMBL/GenBank/DDBJ databases">
        <title>Roseomonas sp. nov., isolated from feces of Tibetan antelopes in the Qinghai-Tibet plateau, China.</title>
        <authorList>
            <person name="Tian Z."/>
        </authorList>
    </citation>
    <scope>NUCLEOTIDE SEQUENCE [LARGE SCALE GENOMIC DNA]</scope>
    <source>
        <strain evidence="6 7">Z23</strain>
    </source>
</reference>
<keyword evidence="2" id="KW-0805">Transcription regulation</keyword>
<comment type="similarity">
    <text evidence="1">Belongs to the LysR transcriptional regulatory family.</text>
</comment>
<evidence type="ECO:0000256" key="1">
    <source>
        <dbReference type="ARBA" id="ARBA00009437"/>
    </source>
</evidence>
<dbReference type="SUPFAM" id="SSF46785">
    <property type="entry name" value="Winged helix' DNA-binding domain"/>
    <property type="match status" value="1"/>
</dbReference>
<dbReference type="RefSeq" id="WP_122140165.1">
    <property type="nucleotide sequence ID" value="NZ_RFLX01000033.1"/>
</dbReference>
<keyword evidence="7" id="KW-1185">Reference proteome</keyword>
<proteinExistence type="inferred from homology"/>
<evidence type="ECO:0000313" key="6">
    <source>
        <dbReference type="EMBL" id="RMI17276.1"/>
    </source>
</evidence>
<dbReference type="Proteomes" id="UP000274097">
    <property type="component" value="Unassembled WGS sequence"/>
</dbReference>
<gene>
    <name evidence="6" type="ORF">EBE87_23300</name>
</gene>
<dbReference type="Gene3D" id="1.10.10.10">
    <property type="entry name" value="Winged helix-like DNA-binding domain superfamily/Winged helix DNA-binding domain"/>
    <property type="match status" value="1"/>
</dbReference>
<evidence type="ECO:0000313" key="7">
    <source>
        <dbReference type="Proteomes" id="UP000274097"/>
    </source>
</evidence>
<dbReference type="PRINTS" id="PR00039">
    <property type="entry name" value="HTHLYSR"/>
</dbReference>
<name>A0ABX9VEU8_9PROT</name>
<comment type="caution">
    <text evidence="6">The sequence shown here is derived from an EMBL/GenBank/DDBJ whole genome shotgun (WGS) entry which is preliminary data.</text>
</comment>
<dbReference type="CDD" id="cd08432">
    <property type="entry name" value="PBP2_GcdR_TrpI_HvrB_AmpR_like"/>
    <property type="match status" value="1"/>
</dbReference>
<keyword evidence="4" id="KW-0804">Transcription</keyword>
<dbReference type="PANTHER" id="PTHR30537:SF74">
    <property type="entry name" value="HTH-TYPE TRANSCRIPTIONAL REGULATOR TRPI"/>
    <property type="match status" value="1"/>
</dbReference>
<dbReference type="InterPro" id="IPR036390">
    <property type="entry name" value="WH_DNA-bd_sf"/>
</dbReference>
<keyword evidence="3" id="KW-0238">DNA-binding</keyword>
<evidence type="ECO:0000256" key="2">
    <source>
        <dbReference type="ARBA" id="ARBA00023015"/>
    </source>
</evidence>
<accession>A0ABX9VEU8</accession>
<dbReference type="PANTHER" id="PTHR30537">
    <property type="entry name" value="HTH-TYPE TRANSCRIPTIONAL REGULATOR"/>
    <property type="match status" value="1"/>
</dbReference>
<dbReference type="InterPro" id="IPR005119">
    <property type="entry name" value="LysR_subst-bd"/>
</dbReference>
<dbReference type="SUPFAM" id="SSF53850">
    <property type="entry name" value="Periplasmic binding protein-like II"/>
    <property type="match status" value="1"/>
</dbReference>
<dbReference type="Pfam" id="PF03466">
    <property type="entry name" value="LysR_substrate"/>
    <property type="match status" value="1"/>
</dbReference>
<protein>
    <submittedName>
        <fullName evidence="6">LysR family transcriptional regulator</fullName>
    </submittedName>
</protein>
<dbReference type="InterPro" id="IPR036388">
    <property type="entry name" value="WH-like_DNA-bd_sf"/>
</dbReference>
<evidence type="ECO:0000256" key="3">
    <source>
        <dbReference type="ARBA" id="ARBA00023125"/>
    </source>
</evidence>
<organism evidence="6 7">
    <name type="scientific">Teichococcus wenyumeiae</name>
    <dbReference type="NCBI Taxonomy" id="2478470"/>
    <lineage>
        <taxon>Bacteria</taxon>
        <taxon>Pseudomonadati</taxon>
        <taxon>Pseudomonadota</taxon>
        <taxon>Alphaproteobacteria</taxon>
        <taxon>Acetobacterales</taxon>
        <taxon>Roseomonadaceae</taxon>
        <taxon>Roseomonas</taxon>
    </lineage>
</organism>
<dbReference type="Pfam" id="PF00126">
    <property type="entry name" value="HTH_1"/>
    <property type="match status" value="1"/>
</dbReference>
<feature type="domain" description="HTH lysR-type" evidence="5">
    <location>
        <begin position="13"/>
        <end position="70"/>
    </location>
</feature>
<sequence length="306" mass="33488">MRKSHTPKAARTPPLNAVRVFEAAERHRSFTRAAQELGVTQGAVSRAVSTLEEHFGFPVFERTGSGLVPSEGAEAFARSVRKALHDVRDAATILAARRTRSRVLTLQAYSGFASRWLVPRLPEFHAAYPEIDLRLASTHDGPSLSSDGADARIRYGHGRWRGVASDLLFLDELCPVCSPALLAPRDGPYAPEALNTLPLIHLRGFPHDWDEWLAAAGAPGITGSRTILFEELSVAYQAAESGAGVVLGQRKHLIRERASGALHEPCATVLRRELGYYLTYRPGLAADAAFGAFRRWLLECMDRAEG</sequence>
<dbReference type="InterPro" id="IPR058163">
    <property type="entry name" value="LysR-type_TF_proteobact-type"/>
</dbReference>
<dbReference type="InterPro" id="IPR000847">
    <property type="entry name" value="LysR_HTH_N"/>
</dbReference>
<dbReference type="PROSITE" id="PS50931">
    <property type="entry name" value="HTH_LYSR"/>
    <property type="match status" value="1"/>
</dbReference>
<dbReference type="Gene3D" id="3.40.190.10">
    <property type="entry name" value="Periplasmic binding protein-like II"/>
    <property type="match status" value="2"/>
</dbReference>
<evidence type="ECO:0000256" key="4">
    <source>
        <dbReference type="ARBA" id="ARBA00023163"/>
    </source>
</evidence>
<evidence type="ECO:0000259" key="5">
    <source>
        <dbReference type="PROSITE" id="PS50931"/>
    </source>
</evidence>
<dbReference type="EMBL" id="RFLX01000033">
    <property type="protein sequence ID" value="RMI17276.1"/>
    <property type="molecule type" value="Genomic_DNA"/>
</dbReference>